<comment type="caution">
    <text evidence="1">The sequence shown here is derived from an EMBL/GenBank/DDBJ whole genome shotgun (WGS) entry which is preliminary data.</text>
</comment>
<dbReference type="OrthoDB" id="9811423at2"/>
<dbReference type="EMBL" id="JMQN01000013">
    <property type="protein sequence ID" value="KEA64954.1"/>
    <property type="molecule type" value="Genomic_DNA"/>
</dbReference>
<keyword evidence="2" id="KW-1185">Reference proteome</keyword>
<dbReference type="RefSeq" id="WP_036183583.1">
    <property type="nucleotide sequence ID" value="NZ_JMQN01000013.1"/>
</dbReference>
<reference evidence="1 2" key="1">
    <citation type="submission" date="2014-04" db="EMBL/GenBank/DDBJ databases">
        <title>Marinobacterium kochiensis sp. nov., isolated from sediment sample collected from Kochi backwaters in Kerala, India.</title>
        <authorList>
            <person name="Singh A."/>
            <person name="Pinnaka A.K."/>
        </authorList>
    </citation>
    <scope>NUCLEOTIDE SEQUENCE [LARGE SCALE GENOMIC DNA]</scope>
    <source>
        <strain evidence="1 2">AK27</strain>
    </source>
</reference>
<dbReference type="eggNOG" id="COG3313">
    <property type="taxonomic scope" value="Bacteria"/>
</dbReference>
<dbReference type="InterPro" id="IPR010710">
    <property type="entry name" value="DUF1289"/>
</dbReference>
<organism evidence="1 2">
    <name type="scientific">Marinobacterium lacunae</name>
    <dbReference type="NCBI Taxonomy" id="1232683"/>
    <lineage>
        <taxon>Bacteria</taxon>
        <taxon>Pseudomonadati</taxon>
        <taxon>Pseudomonadota</taxon>
        <taxon>Gammaproteobacteria</taxon>
        <taxon>Oceanospirillales</taxon>
        <taxon>Oceanospirillaceae</taxon>
        <taxon>Marinobacterium</taxon>
    </lineage>
</organism>
<dbReference type="PANTHER" id="PTHR35175">
    <property type="entry name" value="DUF1289 DOMAIN-CONTAINING PROTEIN"/>
    <property type="match status" value="1"/>
</dbReference>
<dbReference type="Pfam" id="PF06945">
    <property type="entry name" value="DUF1289"/>
    <property type="match status" value="1"/>
</dbReference>
<proteinExistence type="predicted"/>
<dbReference type="PANTHER" id="PTHR35175:SF2">
    <property type="entry name" value="DUF1289 DOMAIN-CONTAINING PROTEIN"/>
    <property type="match status" value="1"/>
</dbReference>
<accession>A0A081G2E9</accession>
<protein>
    <recommendedName>
        <fullName evidence="3">DUF1289 domain-containing protein</fullName>
    </recommendedName>
</protein>
<evidence type="ECO:0000313" key="1">
    <source>
        <dbReference type="EMBL" id="KEA64954.1"/>
    </source>
</evidence>
<gene>
    <name evidence="1" type="ORF">ADIMK_0656</name>
</gene>
<sequence>MSETNTQTPVRSPCVGICALDNDDLCVACHRSGLEIADWGAMSDDEKRAVWALIRRREQGERGI</sequence>
<name>A0A081G2E9_9GAMM</name>
<dbReference type="STRING" id="1232683.ADIMK_0656"/>
<evidence type="ECO:0000313" key="2">
    <source>
        <dbReference type="Proteomes" id="UP000028252"/>
    </source>
</evidence>
<dbReference type="PATRIC" id="fig|1232683.4.peg.648"/>
<evidence type="ECO:0008006" key="3">
    <source>
        <dbReference type="Google" id="ProtNLM"/>
    </source>
</evidence>
<dbReference type="AlphaFoldDB" id="A0A081G2E9"/>
<dbReference type="Proteomes" id="UP000028252">
    <property type="component" value="Unassembled WGS sequence"/>
</dbReference>